<dbReference type="GO" id="GO:0005524">
    <property type="term" value="F:ATP binding"/>
    <property type="evidence" value="ECO:0007669"/>
    <property type="project" value="UniProtKB-KW"/>
</dbReference>
<dbReference type="Pfam" id="PF19568">
    <property type="entry name" value="Spore_III_AA"/>
    <property type="match status" value="1"/>
</dbReference>
<proteinExistence type="predicted"/>
<dbReference type="SUPFAM" id="SSF52540">
    <property type="entry name" value="P-loop containing nucleoside triphosphate hydrolases"/>
    <property type="match status" value="1"/>
</dbReference>
<dbReference type="PANTHER" id="PTHR20953">
    <property type="entry name" value="KINASE-RELATED"/>
    <property type="match status" value="1"/>
</dbReference>
<sequence>MKQIIRLFPEHYAPLLRKQVNWDITQEIRLRVNKALEVVDGNGVKTIANGVISSSDLSFVLNQVSQFSVYKFKEEMKEGFITIEGGHRIGLAGKANVNNSVVETLKNITFMNIRVAHDHIDNAKEIIPYLFKERKWLSTLIIGPPHSGKTTVLRNISRWIGCDNNFSQGAKVCIVDERSELAACREGIPQMNVGNRTDVMDSCPKAVGMMMMIRSMSPEVLIVDEIGGMEDASAVKEAVHTGVQVICSVHGQDLSTVKRRKDVGHLLEDEVFDRYVILERLKANSSYYLTVLDRQGKQIAQVKGEGNDGMVRGPNRLSRHNMGRF</sequence>
<keyword evidence="2" id="KW-0067">ATP-binding</keyword>
<dbReference type="InterPro" id="IPR027417">
    <property type="entry name" value="P-loop_NTPase"/>
</dbReference>
<feature type="domain" description="AAA+ ATPase" evidence="4">
    <location>
        <begin position="135"/>
        <end position="282"/>
    </location>
</feature>
<keyword evidence="6" id="KW-1185">Reference proteome</keyword>
<dbReference type="Proteomes" id="UP000660110">
    <property type="component" value="Unassembled WGS sequence"/>
</dbReference>
<evidence type="ECO:0000259" key="4">
    <source>
        <dbReference type="SMART" id="SM00382"/>
    </source>
</evidence>
<dbReference type="EMBL" id="BMEL01000001">
    <property type="protein sequence ID" value="GGF08262.1"/>
    <property type="molecule type" value="Genomic_DNA"/>
</dbReference>
<dbReference type="NCBIfam" id="TIGR02858">
    <property type="entry name" value="spore_III_AA"/>
    <property type="match status" value="1"/>
</dbReference>
<protein>
    <submittedName>
        <fullName evidence="5">Stage III sporulation protein AA</fullName>
    </submittedName>
</protein>
<keyword evidence="1" id="KW-0547">Nucleotide-binding</keyword>
<gene>
    <name evidence="5" type="ORF">GCM10010954_03380</name>
</gene>
<dbReference type="Gene3D" id="3.40.50.300">
    <property type="entry name" value="P-loop containing nucleotide triphosphate hydrolases"/>
    <property type="match status" value="1"/>
</dbReference>
<evidence type="ECO:0000256" key="2">
    <source>
        <dbReference type="ARBA" id="ARBA00022840"/>
    </source>
</evidence>
<organism evidence="5 6">
    <name type="scientific">Halobacillus andaensis</name>
    <dbReference type="NCBI Taxonomy" id="1176239"/>
    <lineage>
        <taxon>Bacteria</taxon>
        <taxon>Bacillati</taxon>
        <taxon>Bacillota</taxon>
        <taxon>Bacilli</taxon>
        <taxon>Bacillales</taxon>
        <taxon>Bacillaceae</taxon>
        <taxon>Halobacillus</taxon>
    </lineage>
</organism>
<accession>A0A917AYP1</accession>
<name>A0A917AYP1_HALAA</name>
<dbReference type="InterPro" id="IPR014217">
    <property type="entry name" value="Spore_III_AA"/>
</dbReference>
<dbReference type="SMART" id="SM00382">
    <property type="entry name" value="AAA"/>
    <property type="match status" value="1"/>
</dbReference>
<dbReference type="PANTHER" id="PTHR20953:SF3">
    <property type="entry name" value="P-LOOP CONTAINING NUCLEOSIDE TRIPHOSPHATE HYDROLASES SUPERFAMILY PROTEIN"/>
    <property type="match status" value="1"/>
</dbReference>
<reference evidence="5" key="2">
    <citation type="submission" date="2020-09" db="EMBL/GenBank/DDBJ databases">
        <authorList>
            <person name="Sun Q."/>
            <person name="Zhou Y."/>
        </authorList>
    </citation>
    <scope>NUCLEOTIDE SEQUENCE</scope>
    <source>
        <strain evidence="5">CGMCC 1.12153</strain>
    </source>
</reference>
<dbReference type="InterPro" id="IPR003593">
    <property type="entry name" value="AAA+_ATPase"/>
</dbReference>
<dbReference type="RefSeq" id="WP_188375728.1">
    <property type="nucleotide sequence ID" value="NZ_BMEL01000001.1"/>
</dbReference>
<comment type="caution">
    <text evidence="5">The sequence shown here is derived from an EMBL/GenBank/DDBJ whole genome shotgun (WGS) entry which is preliminary data.</text>
</comment>
<reference evidence="5" key="1">
    <citation type="journal article" date="2014" name="Int. J. Syst. Evol. Microbiol.">
        <title>Complete genome sequence of Corynebacterium casei LMG S-19264T (=DSM 44701T), isolated from a smear-ripened cheese.</title>
        <authorList>
            <consortium name="US DOE Joint Genome Institute (JGI-PGF)"/>
            <person name="Walter F."/>
            <person name="Albersmeier A."/>
            <person name="Kalinowski J."/>
            <person name="Ruckert C."/>
        </authorList>
    </citation>
    <scope>NUCLEOTIDE SEQUENCE</scope>
    <source>
        <strain evidence="5">CGMCC 1.12153</strain>
    </source>
</reference>
<dbReference type="InterPro" id="IPR045735">
    <property type="entry name" value="Spore_III_AA_AAA+_ATPase"/>
</dbReference>
<evidence type="ECO:0000313" key="6">
    <source>
        <dbReference type="Proteomes" id="UP000660110"/>
    </source>
</evidence>
<evidence type="ECO:0000256" key="3">
    <source>
        <dbReference type="SAM" id="MobiDB-lite"/>
    </source>
</evidence>
<evidence type="ECO:0000256" key="1">
    <source>
        <dbReference type="ARBA" id="ARBA00022741"/>
    </source>
</evidence>
<evidence type="ECO:0000313" key="5">
    <source>
        <dbReference type="EMBL" id="GGF08262.1"/>
    </source>
</evidence>
<feature type="region of interest" description="Disordered" evidence="3">
    <location>
        <begin position="306"/>
        <end position="325"/>
    </location>
</feature>
<dbReference type="AlphaFoldDB" id="A0A917AYP1"/>